<keyword evidence="3" id="KW-1185">Reference proteome</keyword>
<gene>
    <name evidence="2" type="ORF">AC579_7265</name>
</gene>
<organism evidence="2 3">
    <name type="scientific">Pseudocercospora musae</name>
    <dbReference type="NCBI Taxonomy" id="113226"/>
    <lineage>
        <taxon>Eukaryota</taxon>
        <taxon>Fungi</taxon>
        <taxon>Dikarya</taxon>
        <taxon>Ascomycota</taxon>
        <taxon>Pezizomycotina</taxon>
        <taxon>Dothideomycetes</taxon>
        <taxon>Dothideomycetidae</taxon>
        <taxon>Mycosphaerellales</taxon>
        <taxon>Mycosphaerellaceae</taxon>
        <taxon>Pseudocercospora</taxon>
    </lineage>
</organism>
<reference evidence="2 3" key="1">
    <citation type="submission" date="2015-07" db="EMBL/GenBank/DDBJ databases">
        <title>Comparative genomics of the Sigatoka disease complex on banana suggests a link between parallel evolutionary changes in Pseudocercospora fijiensis and Pseudocercospora eumusae and increased virulence on the banana host.</title>
        <authorList>
            <person name="Chang T.-C."/>
            <person name="Salvucci A."/>
            <person name="Crous P.W."/>
            <person name="Stergiopoulos I."/>
        </authorList>
    </citation>
    <scope>NUCLEOTIDE SEQUENCE [LARGE SCALE GENOMIC DNA]</scope>
    <source>
        <strain evidence="2 3">CBS 116634</strain>
    </source>
</reference>
<dbReference type="AlphaFoldDB" id="A0A139I3A9"/>
<comment type="caution">
    <text evidence="2">The sequence shown here is derived from an EMBL/GenBank/DDBJ whole genome shotgun (WGS) entry which is preliminary data.</text>
</comment>
<feature type="compositionally biased region" description="Basic and acidic residues" evidence="1">
    <location>
        <begin position="72"/>
        <end position="86"/>
    </location>
</feature>
<dbReference type="Proteomes" id="UP000073492">
    <property type="component" value="Unassembled WGS sequence"/>
</dbReference>
<evidence type="ECO:0000313" key="3">
    <source>
        <dbReference type="Proteomes" id="UP000073492"/>
    </source>
</evidence>
<evidence type="ECO:0000313" key="2">
    <source>
        <dbReference type="EMBL" id="KXT09181.1"/>
    </source>
</evidence>
<sequence length="144" mass="16100">MPATEIETRALNATGLPNIDQRHPRSQAEAQVMRRAGGQDPNGSAPDQDGWDGSHYSSSCPQERTDMAANTVHKEDNEQNSPHEQRSMPSFVWCLASRQTNSERRFDFLARASHTIDTGQPTSTRCSPSLPQLLPWSMLRAMHK</sequence>
<feature type="region of interest" description="Disordered" evidence="1">
    <location>
        <begin position="1"/>
        <end position="89"/>
    </location>
</feature>
<name>A0A139I3A9_9PEZI</name>
<evidence type="ECO:0000256" key="1">
    <source>
        <dbReference type="SAM" id="MobiDB-lite"/>
    </source>
</evidence>
<proteinExistence type="predicted"/>
<dbReference type="EMBL" id="LFZO01000365">
    <property type="protein sequence ID" value="KXT09181.1"/>
    <property type="molecule type" value="Genomic_DNA"/>
</dbReference>
<accession>A0A139I3A9</accession>
<protein>
    <submittedName>
        <fullName evidence="2">Uncharacterized protein</fullName>
    </submittedName>
</protein>